<dbReference type="EMBL" id="VTPC01090880">
    <property type="protein sequence ID" value="KAF2880979.1"/>
    <property type="molecule type" value="Genomic_DNA"/>
</dbReference>
<gene>
    <name evidence="14" type="ORF">ILUMI_25195</name>
</gene>
<keyword evidence="7 13" id="KW-0999">Mitochondrion inner membrane</keyword>
<dbReference type="InterPro" id="IPR036642">
    <property type="entry name" value="Cyt_bc1_su8_sf"/>
</dbReference>
<keyword evidence="10 13" id="KW-0496">Mitochondrion</keyword>
<evidence type="ECO:0000256" key="12">
    <source>
        <dbReference type="ARBA" id="ARBA00047105"/>
    </source>
</evidence>
<evidence type="ECO:0000256" key="3">
    <source>
        <dbReference type="ARBA" id="ARBA00016324"/>
    </source>
</evidence>
<dbReference type="SUPFAM" id="SSF81508">
    <property type="entry name" value="Ubiquinone-binding protein QP-C of cytochrome bc1 complex (Ubiquinol-cytochrome c reductase)"/>
    <property type="match status" value="1"/>
</dbReference>
<keyword evidence="5 13" id="KW-0679">Respiratory chain</keyword>
<dbReference type="GO" id="GO:0005743">
    <property type="term" value="C:mitochondrial inner membrane"/>
    <property type="evidence" value="ECO:0007669"/>
    <property type="project" value="UniProtKB-SubCell"/>
</dbReference>
<dbReference type="Pfam" id="PF02939">
    <property type="entry name" value="UcrQ"/>
    <property type="match status" value="1"/>
</dbReference>
<dbReference type="AlphaFoldDB" id="A0A8K0G096"/>
<comment type="function">
    <text evidence="13">Component of the ubiquinol-cytochrome c oxidoreductase, a multisubunit transmembrane complex that is part of the mitochondrial electron transport chain which drives oxidative phosphorylation. The complex plays an important role in the uptake of multiple carbon sources present in different host niches.</text>
</comment>
<evidence type="ECO:0000256" key="9">
    <source>
        <dbReference type="ARBA" id="ARBA00022989"/>
    </source>
</evidence>
<comment type="similarity">
    <text evidence="2 13">Belongs to the UQCRQ/QCR8 family.</text>
</comment>
<keyword evidence="15" id="KW-1185">Reference proteome</keyword>
<protein>
    <recommendedName>
        <fullName evidence="3 13">Cytochrome b-c1 complex subunit 8</fullName>
    </recommendedName>
    <alternativeName>
        <fullName evidence="13">Complex III subunit 8</fullName>
    </alternativeName>
</protein>
<keyword evidence="4 13" id="KW-0813">Transport</keyword>
<evidence type="ECO:0000256" key="5">
    <source>
        <dbReference type="ARBA" id="ARBA00022660"/>
    </source>
</evidence>
<dbReference type="PANTHER" id="PTHR12119:SF2">
    <property type="entry name" value="CYTOCHROME B-C1 COMPLEX SUBUNIT 8"/>
    <property type="match status" value="1"/>
</dbReference>
<keyword evidence="9" id="KW-1133">Transmembrane helix</keyword>
<dbReference type="FunFam" id="1.20.5.210:FF:000001">
    <property type="entry name" value="Cytochrome b-c1 complex subunit 8"/>
    <property type="match status" value="1"/>
</dbReference>
<dbReference type="GO" id="GO:0006122">
    <property type="term" value="P:mitochondrial electron transport, ubiquinol to cytochrome c"/>
    <property type="evidence" value="ECO:0007669"/>
    <property type="project" value="UniProtKB-UniRule"/>
</dbReference>
<name>A0A8K0G096_IGNLU</name>
<keyword evidence="6" id="KW-0812">Transmembrane</keyword>
<keyword evidence="8 13" id="KW-0249">Electron transport</keyword>
<proteinExistence type="inferred from homology"/>
<accession>A0A8K0G096</accession>
<organism evidence="14 15">
    <name type="scientific">Ignelater luminosus</name>
    <name type="common">Cucubano</name>
    <name type="synonym">Pyrophorus luminosus</name>
    <dbReference type="NCBI Taxonomy" id="2038154"/>
    <lineage>
        <taxon>Eukaryota</taxon>
        <taxon>Metazoa</taxon>
        <taxon>Ecdysozoa</taxon>
        <taxon>Arthropoda</taxon>
        <taxon>Hexapoda</taxon>
        <taxon>Insecta</taxon>
        <taxon>Pterygota</taxon>
        <taxon>Neoptera</taxon>
        <taxon>Endopterygota</taxon>
        <taxon>Coleoptera</taxon>
        <taxon>Polyphaga</taxon>
        <taxon>Elateriformia</taxon>
        <taxon>Elateroidea</taxon>
        <taxon>Elateridae</taxon>
        <taxon>Agrypninae</taxon>
        <taxon>Pyrophorini</taxon>
        <taxon>Ignelater</taxon>
    </lineage>
</organism>
<comment type="caution">
    <text evidence="14">The sequence shown here is derived from an EMBL/GenBank/DDBJ whole genome shotgun (WGS) entry which is preliminary data.</text>
</comment>
<evidence type="ECO:0000256" key="1">
    <source>
        <dbReference type="ARBA" id="ARBA00004434"/>
    </source>
</evidence>
<evidence type="ECO:0000256" key="7">
    <source>
        <dbReference type="ARBA" id="ARBA00022792"/>
    </source>
</evidence>
<evidence type="ECO:0000256" key="6">
    <source>
        <dbReference type="ARBA" id="ARBA00022692"/>
    </source>
</evidence>
<evidence type="ECO:0000256" key="2">
    <source>
        <dbReference type="ARBA" id="ARBA00007668"/>
    </source>
</evidence>
<evidence type="ECO:0000256" key="13">
    <source>
        <dbReference type="RuleBase" id="RU368118"/>
    </source>
</evidence>
<dbReference type="OrthoDB" id="6683853at2759"/>
<dbReference type="GO" id="GO:0045275">
    <property type="term" value="C:respiratory chain complex III"/>
    <property type="evidence" value="ECO:0007669"/>
    <property type="project" value="UniProtKB-UniRule"/>
</dbReference>
<dbReference type="Gene3D" id="1.20.5.210">
    <property type="entry name" value="Cytochrome b-c1 complex subunit 8"/>
    <property type="match status" value="1"/>
</dbReference>
<evidence type="ECO:0000256" key="10">
    <source>
        <dbReference type="ARBA" id="ARBA00023128"/>
    </source>
</evidence>
<comment type="subunit">
    <text evidence="12 13">Component of the ubiquinol-cytochrome c oxidoreductase (cytochrome b-c1 complex, complex III, CIII), a multisubunit enzyme composed of 11 subunits. The complex is composed of 3 respiratory subunits cytochrome b, cytochrome c1 and Rieske protein UQCRFS1, 2 core protein subunits UQCRC1/QCR1 and UQCRC2/QCR2, and 6 low-molecular weight protein subunits UQCRH/QCR6, UQCRB/QCR7, UQCRQ/QCR8, UQCR10/QCR9, UQCR11/QCR10 and subunit 9, the cleavage product of Rieske protein UQCRFS1. The complex exists as an obligatory dimer and forms supercomplexes (SCs) in the inner mitochondrial membrane with NADH-ubiquinone oxidoreductase (complex I, CI) and cytochrome c oxidase (complex IV, CIV), resulting in different assemblies (supercomplex SCI(1)III(2)IV(1) and megacomplex MCI(2)III(2)IV(2)). Interacts with UQCC6.</text>
</comment>
<dbReference type="Proteomes" id="UP000801492">
    <property type="component" value="Unassembled WGS sequence"/>
</dbReference>
<sequence length="82" mass="9592">MGKGFGQLYKMQGIITYVLSPFEQRAYAGAIKNGIPNIVRRTRESIFYFAPPLLIGYFVYDQVEKEHARLMRKNPKDYENDQ</sequence>
<evidence type="ECO:0000256" key="11">
    <source>
        <dbReference type="ARBA" id="ARBA00023136"/>
    </source>
</evidence>
<dbReference type="PANTHER" id="PTHR12119">
    <property type="entry name" value="UBIQUINOL-CYTOCHROME C REDUCTASE COMPLEX UBIQUINONE-BINDING PROTEIN QP-C"/>
    <property type="match status" value="1"/>
</dbReference>
<evidence type="ECO:0000313" key="14">
    <source>
        <dbReference type="EMBL" id="KAF2880979.1"/>
    </source>
</evidence>
<reference evidence="14" key="1">
    <citation type="submission" date="2019-08" db="EMBL/GenBank/DDBJ databases">
        <title>The genome of the North American firefly Photinus pyralis.</title>
        <authorList>
            <consortium name="Photinus pyralis genome working group"/>
            <person name="Fallon T.R."/>
            <person name="Sander Lower S.E."/>
            <person name="Weng J.-K."/>
        </authorList>
    </citation>
    <scope>NUCLEOTIDE SEQUENCE</scope>
    <source>
        <strain evidence="14">TRF0915ILg1</strain>
        <tissue evidence="14">Whole body</tissue>
    </source>
</reference>
<keyword evidence="11" id="KW-0472">Membrane</keyword>
<comment type="subcellular location">
    <subcellularLocation>
        <location evidence="1 13">Mitochondrion inner membrane</location>
        <topology evidence="1 13">Single-pass membrane protein</topology>
    </subcellularLocation>
</comment>
<dbReference type="InterPro" id="IPR004205">
    <property type="entry name" value="Cyt_bc1_su8"/>
</dbReference>
<evidence type="ECO:0000256" key="8">
    <source>
        <dbReference type="ARBA" id="ARBA00022982"/>
    </source>
</evidence>
<evidence type="ECO:0000313" key="15">
    <source>
        <dbReference type="Proteomes" id="UP000801492"/>
    </source>
</evidence>
<evidence type="ECO:0000256" key="4">
    <source>
        <dbReference type="ARBA" id="ARBA00022448"/>
    </source>
</evidence>